<keyword evidence="12" id="KW-1185">Reference proteome</keyword>
<feature type="domain" description="SDA1 N-terminal" evidence="9">
    <location>
        <begin position="59"/>
        <end position="422"/>
    </location>
</feature>
<dbReference type="InterPro" id="IPR027312">
    <property type="entry name" value="Sda1"/>
</dbReference>
<dbReference type="KEGG" id="vde:111254184"/>
<feature type="domain" description="SDA1 middle" evidence="8">
    <location>
        <begin position="505"/>
        <end position="665"/>
    </location>
</feature>
<feature type="compositionally biased region" description="Basic and acidic residues" evidence="7">
    <location>
        <begin position="545"/>
        <end position="556"/>
    </location>
</feature>
<dbReference type="AlphaFoldDB" id="A0A7M7KQN4"/>
<dbReference type="EnsemblMetazoa" id="XM_022814770">
    <property type="protein sequence ID" value="XP_022670505"/>
    <property type="gene ID" value="LOC111254184"/>
</dbReference>
<dbReference type="PANTHER" id="PTHR12730">
    <property type="entry name" value="HSDA/SDA1-RELATED"/>
    <property type="match status" value="1"/>
</dbReference>
<evidence type="ECO:0000259" key="9">
    <source>
        <dbReference type="Pfam" id="PF08158"/>
    </source>
</evidence>
<dbReference type="EnsemblMetazoa" id="XM_022814769">
    <property type="protein sequence ID" value="XP_022670504"/>
    <property type="gene ID" value="LOC111254184"/>
</dbReference>
<accession>A0A7M7KQN4</accession>
<dbReference type="InterPro" id="IPR012977">
    <property type="entry name" value="SDA1_N"/>
</dbReference>
<evidence type="ECO:0000259" key="10">
    <source>
        <dbReference type="Pfam" id="PF21638"/>
    </source>
</evidence>
<dbReference type="InterPro" id="IPR007949">
    <property type="entry name" value="SDA1_MD"/>
</dbReference>
<dbReference type="InterPro" id="IPR016024">
    <property type="entry name" value="ARM-type_fold"/>
</dbReference>
<feature type="compositionally biased region" description="Acidic residues" evidence="7">
    <location>
        <begin position="530"/>
        <end position="544"/>
    </location>
</feature>
<keyword evidence="4 6" id="KW-0653">Protein transport</keyword>
<evidence type="ECO:0000256" key="1">
    <source>
        <dbReference type="ARBA" id="ARBA00005783"/>
    </source>
</evidence>
<dbReference type="SUPFAM" id="SSF48371">
    <property type="entry name" value="ARM repeat"/>
    <property type="match status" value="1"/>
</dbReference>
<dbReference type="GO" id="GO:0015031">
    <property type="term" value="P:protein transport"/>
    <property type="evidence" value="ECO:0007669"/>
    <property type="project" value="UniProtKB-KW"/>
</dbReference>
<keyword evidence="2 6" id="KW-0813">Transport</keyword>
<evidence type="ECO:0000256" key="4">
    <source>
        <dbReference type="ARBA" id="ARBA00022927"/>
    </source>
</evidence>
<protein>
    <recommendedName>
        <fullName evidence="6">Protein SDA1</fullName>
    </recommendedName>
</protein>
<proteinExistence type="inferred from homology"/>
<keyword evidence="5 6" id="KW-0539">Nucleus</keyword>
<organism evidence="11 12">
    <name type="scientific">Varroa destructor</name>
    <name type="common">Honeybee mite</name>
    <dbReference type="NCBI Taxonomy" id="109461"/>
    <lineage>
        <taxon>Eukaryota</taxon>
        <taxon>Metazoa</taxon>
        <taxon>Ecdysozoa</taxon>
        <taxon>Arthropoda</taxon>
        <taxon>Chelicerata</taxon>
        <taxon>Arachnida</taxon>
        <taxon>Acari</taxon>
        <taxon>Parasitiformes</taxon>
        <taxon>Mesostigmata</taxon>
        <taxon>Gamasina</taxon>
        <taxon>Dermanyssoidea</taxon>
        <taxon>Varroidae</taxon>
        <taxon>Varroa</taxon>
    </lineage>
</organism>
<dbReference type="Pfam" id="PF05285">
    <property type="entry name" value="SDA1_dom"/>
    <property type="match status" value="1"/>
</dbReference>
<evidence type="ECO:0000313" key="11">
    <source>
        <dbReference type="EnsemblMetazoa" id="XP_022670504"/>
    </source>
</evidence>
<evidence type="ECO:0000256" key="5">
    <source>
        <dbReference type="ARBA" id="ARBA00023242"/>
    </source>
</evidence>
<dbReference type="GeneID" id="111254184"/>
<dbReference type="OMA" id="AMYKTYK"/>
<sequence length="730" mass="83217">MKVRRNNKLAHSLPQLQNLVKRDPTSYNDEVRQQWSHYRALYSQPSEYTSEKFEELVVFLANVCQYYEFKDEFIRDCMELLKSQAQLFTPDSRLCICRALIMIRNKGLLEPLPILELFFGMFRVKFDKNLREFLKQHIVADIKNTNRRTKSTKLNNTLQNFMFTVLNDSDTQAAKQSLDCVVALYQKQVWNDAKTVNVIAAACFHPELKVMATAVKFFLGTDEDIEQQPSDSDSESDTPDIKEALLTHRINKKTRKRKRWLENIKRTAKKAKRSDKAPSYNFSALHLIHDPQTMAEKLLKKVGTLNERFEVKLMILNLISRLIGVHQLIVFNFYPVIIRYIQAQQREVTKILQYAAQACHDLVPPDALEPVIRAVANNFVSERNSVEVMTVGLNAIREICLRAPLAMDEDLLHDLVMYRGYRDKNVSTAARSIVALYRQVNPELLKKKYRARPTAEQQETLHVKKYGQTIAADFVAGAEVLNVDGADDHDNNEDQASDESDGGEWVDVDHSEEEGSLTLAADADCGNGDNGDEDLSDNDEDSGEPDGRVANNEDQKSIASSPAVLSLEERREKAKLISATRILSQKEFAQVRQVQLAKKVDAALPKRFLKKKNEIPAADDIKGGTANLIVDPTVRKETVQLRDIEKLSKNLKNDKAARMASIQAGREGREKFGGYKQTKAEYASLSNKQKRKTKTYNMIKHKVGAKVKRSFRDKQLALKASLRKIIKHKY</sequence>
<dbReference type="RefSeq" id="XP_022670504.1">
    <property type="nucleotide sequence ID" value="XM_022814769.1"/>
</dbReference>
<dbReference type="Pfam" id="PF21638">
    <property type="entry name" value="SDA1_C"/>
    <property type="match status" value="1"/>
</dbReference>
<keyword evidence="3 6" id="KW-0690">Ribosome biogenesis</keyword>
<comment type="similarity">
    <text evidence="1 6">Belongs to the SDA1 family.</text>
</comment>
<dbReference type="InterPro" id="IPR048292">
    <property type="entry name" value="SDA1_C"/>
</dbReference>
<feature type="compositionally biased region" description="Acidic residues" evidence="7">
    <location>
        <begin position="485"/>
        <end position="507"/>
    </location>
</feature>
<dbReference type="Pfam" id="PF08158">
    <property type="entry name" value="SDA1_HEAT"/>
    <property type="match status" value="1"/>
</dbReference>
<evidence type="ECO:0000256" key="6">
    <source>
        <dbReference type="RuleBase" id="RU365057"/>
    </source>
</evidence>
<evidence type="ECO:0000256" key="3">
    <source>
        <dbReference type="ARBA" id="ARBA00022517"/>
    </source>
</evidence>
<dbReference type="GO" id="GO:0005730">
    <property type="term" value="C:nucleolus"/>
    <property type="evidence" value="ECO:0007669"/>
    <property type="project" value="UniProtKB-SubCell"/>
</dbReference>
<dbReference type="RefSeq" id="XP_022670505.1">
    <property type="nucleotide sequence ID" value="XM_022814770.1"/>
</dbReference>
<dbReference type="PANTHER" id="PTHR12730:SF0">
    <property type="entry name" value="PROTEIN SDA1 HOMOLOG"/>
    <property type="match status" value="1"/>
</dbReference>
<evidence type="ECO:0000256" key="2">
    <source>
        <dbReference type="ARBA" id="ARBA00022448"/>
    </source>
</evidence>
<dbReference type="CTD" id="35925"/>
<feature type="domain" description="SDA1 C-terminal" evidence="10">
    <location>
        <begin position="684"/>
        <end position="724"/>
    </location>
</feature>
<dbReference type="FunCoup" id="A0A7M7KQN4">
    <property type="interactions" value="1034"/>
</dbReference>
<reference evidence="11" key="1">
    <citation type="submission" date="2021-01" db="UniProtKB">
        <authorList>
            <consortium name="EnsemblMetazoa"/>
        </authorList>
    </citation>
    <scope>IDENTIFICATION</scope>
</reference>
<comment type="subcellular location">
    <subcellularLocation>
        <location evidence="6">Nucleus</location>
        <location evidence="6">Nucleolus</location>
    </subcellularLocation>
</comment>
<evidence type="ECO:0000256" key="7">
    <source>
        <dbReference type="SAM" id="MobiDB-lite"/>
    </source>
</evidence>
<dbReference type="GO" id="GO:0000055">
    <property type="term" value="P:ribosomal large subunit export from nucleus"/>
    <property type="evidence" value="ECO:0007669"/>
    <property type="project" value="UniProtKB-UniRule"/>
</dbReference>
<feature type="region of interest" description="Disordered" evidence="7">
    <location>
        <begin position="519"/>
        <end position="561"/>
    </location>
</feature>
<dbReference type="GO" id="GO:0042273">
    <property type="term" value="P:ribosomal large subunit biogenesis"/>
    <property type="evidence" value="ECO:0007669"/>
    <property type="project" value="UniProtKB-UniRule"/>
</dbReference>
<evidence type="ECO:0000313" key="12">
    <source>
        <dbReference type="Proteomes" id="UP000594260"/>
    </source>
</evidence>
<dbReference type="InParanoid" id="A0A7M7KQN4"/>
<name>A0A7M7KQN4_VARDE</name>
<dbReference type="OrthoDB" id="2196187at2759"/>
<comment type="function">
    <text evidence="6">Required for 60S pre-ribosomal subunits export to the cytoplasm.</text>
</comment>
<evidence type="ECO:0000259" key="8">
    <source>
        <dbReference type="Pfam" id="PF05285"/>
    </source>
</evidence>
<dbReference type="Proteomes" id="UP000594260">
    <property type="component" value="Unplaced"/>
</dbReference>
<feature type="region of interest" description="Disordered" evidence="7">
    <location>
        <begin position="484"/>
        <end position="507"/>
    </location>
</feature>